<feature type="domain" description="SMC hinge" evidence="12">
    <location>
        <begin position="415"/>
        <end position="531"/>
    </location>
</feature>
<dbReference type="Pfam" id="PF02463">
    <property type="entry name" value="SMC_N"/>
    <property type="match status" value="1"/>
</dbReference>
<evidence type="ECO:0000256" key="4">
    <source>
        <dbReference type="ARBA" id="ARBA00022454"/>
    </source>
</evidence>
<feature type="coiled-coil region" evidence="10">
    <location>
        <begin position="892"/>
        <end position="919"/>
    </location>
</feature>
<protein>
    <submittedName>
        <fullName evidence="13">Structural maintenance of chromosomes protein 1</fullName>
    </submittedName>
</protein>
<feature type="coiled-coil region" evidence="10">
    <location>
        <begin position="289"/>
        <end position="333"/>
    </location>
</feature>
<dbReference type="InterPro" id="IPR024704">
    <property type="entry name" value="SMC"/>
</dbReference>
<reference evidence="13 14" key="1">
    <citation type="submission" date="2016-04" db="EMBL/GenBank/DDBJ databases">
        <title>Evolutionary innovation and constraint leading to complex multicellularity in the Ascomycota.</title>
        <authorList>
            <person name="Cisse O."/>
            <person name="Nguyen A."/>
            <person name="Hewitt D.A."/>
            <person name="Jedd G."/>
            <person name="Stajich J.E."/>
        </authorList>
    </citation>
    <scope>NUCLEOTIDE SEQUENCE [LARGE SCALE GENOMIC DNA]</scope>
    <source>
        <strain evidence="13 14">DAH-3</strain>
    </source>
</reference>
<dbReference type="Gene3D" id="3.40.50.300">
    <property type="entry name" value="P-loop containing nucleotide triphosphate hydrolases"/>
    <property type="match status" value="2"/>
</dbReference>
<dbReference type="GO" id="GO:0016887">
    <property type="term" value="F:ATP hydrolysis activity"/>
    <property type="evidence" value="ECO:0007669"/>
    <property type="project" value="InterPro"/>
</dbReference>
<dbReference type="OrthoDB" id="5575062at2759"/>
<organism evidence="13 14">
    <name type="scientific">Neolecta irregularis (strain DAH-3)</name>
    <dbReference type="NCBI Taxonomy" id="1198029"/>
    <lineage>
        <taxon>Eukaryota</taxon>
        <taxon>Fungi</taxon>
        <taxon>Dikarya</taxon>
        <taxon>Ascomycota</taxon>
        <taxon>Taphrinomycotina</taxon>
        <taxon>Neolectales</taxon>
        <taxon>Neolectaceae</taxon>
        <taxon>Neolecta</taxon>
    </lineage>
</organism>
<dbReference type="OMA" id="KHMDFQR"/>
<proteinExistence type="inferred from homology"/>
<keyword evidence="14" id="KW-1185">Reference proteome</keyword>
<feature type="coiled-coil region" evidence="10">
    <location>
        <begin position="559"/>
        <end position="767"/>
    </location>
</feature>
<evidence type="ECO:0000256" key="8">
    <source>
        <dbReference type="ARBA" id="ARBA00023242"/>
    </source>
</evidence>
<keyword evidence="6" id="KW-0498">Mitosis</keyword>
<dbReference type="CDD" id="cd03275">
    <property type="entry name" value="ABC_SMC1_euk"/>
    <property type="match status" value="1"/>
</dbReference>
<dbReference type="PANTHER" id="PTHR18937:SF12">
    <property type="entry name" value="STRUCTURAL MAINTENANCE OF CHROMOSOMES PROTEIN"/>
    <property type="match status" value="1"/>
</dbReference>
<dbReference type="Gene3D" id="6.10.250.3150">
    <property type="match status" value="1"/>
</dbReference>
<dbReference type="GO" id="GO:0005524">
    <property type="term" value="F:ATP binding"/>
    <property type="evidence" value="ECO:0007669"/>
    <property type="project" value="InterPro"/>
</dbReference>
<keyword evidence="9" id="KW-0131">Cell cycle</keyword>
<dbReference type="InterPro" id="IPR028468">
    <property type="entry name" value="Smc1_ABC"/>
</dbReference>
<evidence type="ECO:0000259" key="12">
    <source>
        <dbReference type="SMART" id="SM00968"/>
    </source>
</evidence>
<keyword evidence="8" id="KW-0539">Nucleus</keyword>
<dbReference type="SMART" id="SM00968">
    <property type="entry name" value="SMC_hinge"/>
    <property type="match status" value="1"/>
</dbReference>
<keyword evidence="7 10" id="KW-0175">Coiled coil</keyword>
<feature type="coiled-coil region" evidence="10">
    <location>
        <begin position="159"/>
        <end position="193"/>
    </location>
</feature>
<dbReference type="InterPro" id="IPR010935">
    <property type="entry name" value="SMC_hinge"/>
</dbReference>
<keyword evidence="5" id="KW-0132">Cell division</keyword>
<dbReference type="AlphaFoldDB" id="A0A1U7LQH1"/>
<dbReference type="InterPro" id="IPR003395">
    <property type="entry name" value="RecF/RecN/SMC_N"/>
</dbReference>
<comment type="similarity">
    <text evidence="3">Belongs to the SMC family. SMC1 subfamily.</text>
</comment>
<evidence type="ECO:0000256" key="9">
    <source>
        <dbReference type="ARBA" id="ARBA00023306"/>
    </source>
</evidence>
<feature type="non-terminal residue" evidence="13">
    <location>
        <position position="1"/>
    </location>
</feature>
<dbReference type="InterPro" id="IPR027417">
    <property type="entry name" value="P-loop_NTPase"/>
</dbReference>
<evidence type="ECO:0000256" key="10">
    <source>
        <dbReference type="SAM" id="Coils"/>
    </source>
</evidence>
<comment type="caution">
    <text evidence="13">The sequence shown here is derived from an EMBL/GenBank/DDBJ whole genome shotgun (WGS) entry which is preliminary data.</text>
</comment>
<accession>A0A1U7LQH1</accession>
<dbReference type="GO" id="GO:0008278">
    <property type="term" value="C:cohesin complex"/>
    <property type="evidence" value="ECO:0007669"/>
    <property type="project" value="InterPro"/>
</dbReference>
<evidence type="ECO:0000313" key="14">
    <source>
        <dbReference type="Proteomes" id="UP000186594"/>
    </source>
</evidence>
<evidence type="ECO:0000256" key="3">
    <source>
        <dbReference type="ARBA" id="ARBA00005597"/>
    </source>
</evidence>
<sequence length="1095" mass="125340">LQIHYKRTITHPGSCEYRIDNALVSAAQYNQALESHNILIKARNFLVFQGDVETIASQSPKDLTKLIEQISGSLEYKPEYDKLKIDHEKAAQALARSFHERRGVNAEVKQYQEQKIEAETYATKLDKRDDAVVTHILWKLYHLQAKIDASRNESKHDQLALLNNQIQEHDLNLDEARKMQSKLNKNIMKQERVIKRKEKTLQDKLPAVIAIDEKISLEGIKLKKYLLRIESIKTNRQALVLQDLQTQLLVVEKAAKKFDDEQAALARKKGTVLSDHDLQEYRSLTNDLSKEAASEKARLTQLLRQQKTEQENLKNLQGKLEQLEWQANRLLEKDLASRRDQVQSRGNIANSDKRASRRPQYCYRQQEDEPSRRIVRAYPLQICANQLLQVNADQRESEKQVRLKDTVLSLKRIFPGVKGRIVDLCSPSQRRYDAAIGIILGRNADAIVVETETVAKECIEYLRDQKSQPRTFIPLDAIQTKPINPAFRGIHRQAQMAIDILRYETCWEKAMHYACGNAIVCDDSEIAKHLAYEKKIDSLHSTEPSFIKPSPEMGRPGSLQRLKESLVAELAELQRTKKSCVVEDSLKTDLGNLQIRLSALLEKLNDTELNLAKNQAELDLVQRQIAEMTPNLDSQRVSHATLTEQIEKLQETVNVIQDRIFAPFSQKIGVNNIREYEGQQGKLQQEAAEQRLQYVTQLGKLQNQIEFESSRLKDCDERLERLTELMQRDNSAIEGLARQREILSTQMDQLEAELEILRQILASKRGEYAQVTENVNERKRAASQVHKQVNIVSKQILALHAQVERLMSERYAVLRKCKLEEIAIPLVSGSLDNIPIDEVLPSEDILQSPDWGIEIDFDELDDDLKQNGSENQEQDLIAQITALTNELQTAPNMKAIDRLQGVESKLHTLEKDFDKSRRAAKITKDKFNTVRRKRCNLVAFEHISEQIDQIYKDLTKTIAFPLGGTAYLSLEDEQEPYLDGVKYHAMPPMKRFRDMDQLSGGEKTMAALALLFAVHSYQPSPFFVLDEIDAALDNTNVAKIAAYIKEHAGPGFQFVVISLKNGLFHQSDALVGIYREQQQNSSKCLTLDLRKYDTI</sequence>
<keyword evidence="4" id="KW-0158">Chromosome</keyword>
<dbReference type="GO" id="GO:0003677">
    <property type="term" value="F:DNA binding"/>
    <property type="evidence" value="ECO:0007669"/>
    <property type="project" value="TreeGrafter"/>
</dbReference>
<dbReference type="STRING" id="1198029.A0A1U7LQH1"/>
<evidence type="ECO:0000256" key="2">
    <source>
        <dbReference type="ARBA" id="ARBA00004286"/>
    </source>
</evidence>
<gene>
    <name evidence="13" type="ORF">NEOLI_002626</name>
</gene>
<dbReference type="PIRSF" id="PIRSF005719">
    <property type="entry name" value="SMC"/>
    <property type="match status" value="1"/>
</dbReference>
<dbReference type="SUPFAM" id="SSF52540">
    <property type="entry name" value="P-loop containing nucleoside triphosphate hydrolases"/>
    <property type="match status" value="1"/>
</dbReference>
<comment type="subcellular location">
    <subcellularLocation>
        <location evidence="2">Chromosome</location>
    </subcellularLocation>
    <subcellularLocation>
        <location evidence="1">Nucleus</location>
    </subcellularLocation>
</comment>
<evidence type="ECO:0000256" key="11">
    <source>
        <dbReference type="SAM" id="MobiDB-lite"/>
    </source>
</evidence>
<dbReference type="SUPFAM" id="SSF75553">
    <property type="entry name" value="Smc hinge domain"/>
    <property type="match status" value="1"/>
</dbReference>
<evidence type="ECO:0000256" key="5">
    <source>
        <dbReference type="ARBA" id="ARBA00022618"/>
    </source>
</evidence>
<dbReference type="InterPro" id="IPR036277">
    <property type="entry name" value="SMC_hinge_sf"/>
</dbReference>
<dbReference type="Pfam" id="PF06470">
    <property type="entry name" value="SMC_hinge"/>
    <property type="match status" value="1"/>
</dbReference>
<dbReference type="GO" id="GO:0051301">
    <property type="term" value="P:cell division"/>
    <property type="evidence" value="ECO:0007669"/>
    <property type="project" value="UniProtKB-KW"/>
</dbReference>
<dbReference type="GO" id="GO:0007062">
    <property type="term" value="P:sister chromatid cohesion"/>
    <property type="evidence" value="ECO:0007669"/>
    <property type="project" value="InterPro"/>
</dbReference>
<feature type="region of interest" description="Disordered" evidence="11">
    <location>
        <begin position="336"/>
        <end position="367"/>
    </location>
</feature>
<dbReference type="GO" id="GO:0005634">
    <property type="term" value="C:nucleus"/>
    <property type="evidence" value="ECO:0007669"/>
    <property type="project" value="UniProtKB-SubCell"/>
</dbReference>
<dbReference type="Gene3D" id="1.20.1060.20">
    <property type="match status" value="1"/>
</dbReference>
<dbReference type="EMBL" id="LXFE01000587">
    <property type="protein sequence ID" value="OLL24879.1"/>
    <property type="molecule type" value="Genomic_DNA"/>
</dbReference>
<evidence type="ECO:0000256" key="6">
    <source>
        <dbReference type="ARBA" id="ARBA00022776"/>
    </source>
</evidence>
<name>A0A1U7LQH1_NEOID</name>
<evidence type="ECO:0000256" key="7">
    <source>
        <dbReference type="ARBA" id="ARBA00023054"/>
    </source>
</evidence>
<evidence type="ECO:0000256" key="1">
    <source>
        <dbReference type="ARBA" id="ARBA00004123"/>
    </source>
</evidence>
<evidence type="ECO:0000313" key="13">
    <source>
        <dbReference type="EMBL" id="OLL24879.1"/>
    </source>
</evidence>
<dbReference type="PANTHER" id="PTHR18937">
    <property type="entry name" value="STRUCTURAL MAINTENANCE OF CHROMOSOMES SMC FAMILY MEMBER"/>
    <property type="match status" value="1"/>
</dbReference>
<dbReference type="Proteomes" id="UP000186594">
    <property type="component" value="Unassembled WGS sequence"/>
</dbReference>